<evidence type="ECO:0000256" key="13">
    <source>
        <dbReference type="ARBA" id="ARBA00047540"/>
    </source>
</evidence>
<dbReference type="GO" id="GO:0046677">
    <property type="term" value="P:response to antibiotic"/>
    <property type="evidence" value="ECO:0007669"/>
    <property type="project" value="UniProtKB-KW"/>
</dbReference>
<evidence type="ECO:0000313" key="17">
    <source>
        <dbReference type="Proteomes" id="UP000464495"/>
    </source>
</evidence>
<keyword evidence="6" id="KW-0808">Transferase</keyword>
<evidence type="ECO:0000256" key="12">
    <source>
        <dbReference type="ARBA" id="ARBA00031899"/>
    </source>
</evidence>
<keyword evidence="17" id="KW-1185">Reference proteome</keyword>
<dbReference type="InterPro" id="IPR000182">
    <property type="entry name" value="GNAT_dom"/>
</dbReference>
<keyword evidence="8 14" id="KW-1133">Transmembrane helix</keyword>
<keyword evidence="7 14" id="KW-0812">Transmembrane</keyword>
<dbReference type="SUPFAM" id="SSF55729">
    <property type="entry name" value="Acyl-CoA N-acyltransferases (Nat)"/>
    <property type="match status" value="1"/>
</dbReference>
<dbReference type="GO" id="GO:0006629">
    <property type="term" value="P:lipid metabolic process"/>
    <property type="evidence" value="ECO:0007669"/>
    <property type="project" value="UniProtKB-KW"/>
</dbReference>
<feature type="transmembrane region" description="Helical" evidence="14">
    <location>
        <begin position="140"/>
        <end position="164"/>
    </location>
</feature>
<dbReference type="PANTHER" id="PTHR34697">
    <property type="entry name" value="PHOSPHATIDYLGLYCEROL LYSYLTRANSFERASE"/>
    <property type="match status" value="1"/>
</dbReference>
<dbReference type="GO" id="GO:0016747">
    <property type="term" value="F:acyltransferase activity, transferring groups other than amino-acyl groups"/>
    <property type="evidence" value="ECO:0007669"/>
    <property type="project" value="InterPro"/>
</dbReference>
<dbReference type="InterPro" id="IPR051211">
    <property type="entry name" value="PG_lysyltransferase"/>
</dbReference>
<comment type="subcellular location">
    <subcellularLocation>
        <location evidence="1">Cell membrane</location>
        <topology evidence="1">Multi-pass membrane protein</topology>
    </subcellularLocation>
</comment>
<feature type="transmembrane region" description="Helical" evidence="14">
    <location>
        <begin position="28"/>
        <end position="47"/>
    </location>
</feature>
<dbReference type="InterPro" id="IPR016181">
    <property type="entry name" value="Acyl_CoA_acyltransferase"/>
</dbReference>
<feature type="transmembrane region" description="Helical" evidence="14">
    <location>
        <begin position="107"/>
        <end position="128"/>
    </location>
</feature>
<evidence type="ECO:0000256" key="2">
    <source>
        <dbReference type="ARBA" id="ARBA00008627"/>
    </source>
</evidence>
<accession>A0A6P1SZ02</accession>
<sequence length="658" mass="72315">MSEVSIGRWLTNAQWSLTARRLPNFVRFLPRGLLLAAIAAFIYTALAEDLRELDWNAVRLAVEAVPSSYVLAALALTAMSYLAMARYDVVAVRTLALKIPEPTTWRAGFVATSLGQTMGFGVIIGSAVRWRFYRHEGYSAATAGMITAVVSAAFFFTLLMVTSASLLFGGTDFTEMTGLTDTNIKFLCAGVFSVGLLVFALSYLQPTLRIAGRRVALPRFQPLVRLTVLALLDVIPAAAALWILLPADVSPDFWHLLPIYAVALALALISNTPGGLGVLEFACLVAWPDVPAENIIAALILYRVIFYGIPFVFGLAFLADHETSVSVRPDRLRATRQMTVIDLLAESVRADANLYHQGDKQVFRSTCGTAAILYRDSGNARVALSDPFGEAAAWPRVIQEFLHGARSEMRMPAAYKLSAGAAQKFRRAGCRIHVTGQEAVVDPGTFSLDGSRMRELRRKVRQAEKAGVTVEFCPAGGAPFDELSHINAMWQAAKQAPVKGFSLGRFAPDYIENFPLVIARDEGRVIGFLSLWQSGDGKEWSIDLMQTGRGAPSGTMQQMIVFAINHAKEHGAYRFSLCSVQFANNQPPNSLAERIIAICWRQLSDRNGLKGLWRFKEMFRPEWEPLHLAVPHSGVPVTAALEIYRLVNDPAYDLPNTR</sequence>
<name>A0A6P1SZ02_9RHOB</name>
<dbReference type="EMBL" id="CP046620">
    <property type="protein sequence ID" value="QHQ34840.1"/>
    <property type="molecule type" value="Genomic_DNA"/>
</dbReference>
<dbReference type="GO" id="GO:0005886">
    <property type="term" value="C:plasma membrane"/>
    <property type="evidence" value="ECO:0007669"/>
    <property type="project" value="UniProtKB-SubCell"/>
</dbReference>
<dbReference type="Pfam" id="PF09924">
    <property type="entry name" value="LPG_synthase_C"/>
    <property type="match status" value="1"/>
</dbReference>
<dbReference type="KEGG" id="amaq:GO499_06320"/>
<gene>
    <name evidence="16" type="ORF">GO499_06320</name>
</gene>
<feature type="transmembrane region" description="Helical" evidence="14">
    <location>
        <begin position="184"/>
        <end position="204"/>
    </location>
</feature>
<evidence type="ECO:0000256" key="14">
    <source>
        <dbReference type="SAM" id="Phobius"/>
    </source>
</evidence>
<dbReference type="InterPro" id="IPR024320">
    <property type="entry name" value="LPG_synthase_C"/>
</dbReference>
<dbReference type="InterPro" id="IPR022791">
    <property type="entry name" value="L-PG_synthase/AglD"/>
</dbReference>
<dbReference type="PROSITE" id="PS51186">
    <property type="entry name" value="GNAT"/>
    <property type="match status" value="1"/>
</dbReference>
<evidence type="ECO:0000256" key="10">
    <source>
        <dbReference type="ARBA" id="ARBA00023136"/>
    </source>
</evidence>
<evidence type="ECO:0000256" key="7">
    <source>
        <dbReference type="ARBA" id="ARBA00022692"/>
    </source>
</evidence>
<feature type="transmembrane region" description="Helical" evidence="14">
    <location>
        <begin position="299"/>
        <end position="319"/>
    </location>
</feature>
<comment type="catalytic activity">
    <reaction evidence="13">
        <text>L-lysyl-tRNA(Lys) + a 1,2-diacyl-sn-glycero-3-phospho-(1'-sn-glycerol) = a 1,2-diacyl-sn-glycero-3-phospho-1'-(3'-O-L-lysyl)-sn-glycerol + tRNA(Lys)</text>
        <dbReference type="Rhea" id="RHEA:10668"/>
        <dbReference type="Rhea" id="RHEA-COMP:9696"/>
        <dbReference type="Rhea" id="RHEA-COMP:9697"/>
        <dbReference type="ChEBI" id="CHEBI:64716"/>
        <dbReference type="ChEBI" id="CHEBI:75792"/>
        <dbReference type="ChEBI" id="CHEBI:78442"/>
        <dbReference type="ChEBI" id="CHEBI:78529"/>
        <dbReference type="EC" id="2.3.2.3"/>
    </reaction>
</comment>
<dbReference type="EC" id="2.3.2.3" evidence="3"/>
<dbReference type="AlphaFoldDB" id="A0A6P1SZ02"/>
<feature type="domain" description="N-acetyltransferase" evidence="15">
    <location>
        <begin position="470"/>
        <end position="633"/>
    </location>
</feature>
<feature type="transmembrane region" description="Helical" evidence="14">
    <location>
        <begin position="257"/>
        <end position="287"/>
    </location>
</feature>
<evidence type="ECO:0000256" key="11">
    <source>
        <dbReference type="ARBA" id="ARBA00023251"/>
    </source>
</evidence>
<evidence type="ECO:0000256" key="4">
    <source>
        <dbReference type="ARBA" id="ARBA00021546"/>
    </source>
</evidence>
<keyword evidence="11" id="KW-0046">Antibiotic resistance</keyword>
<organism evidence="16 17">
    <name type="scientific">Algicella marina</name>
    <dbReference type="NCBI Taxonomy" id="2683284"/>
    <lineage>
        <taxon>Bacteria</taxon>
        <taxon>Pseudomonadati</taxon>
        <taxon>Pseudomonadota</taxon>
        <taxon>Alphaproteobacteria</taxon>
        <taxon>Rhodobacterales</taxon>
        <taxon>Paracoccaceae</taxon>
        <taxon>Algicella</taxon>
    </lineage>
</organism>
<dbReference type="Gene3D" id="3.40.630.30">
    <property type="match status" value="1"/>
</dbReference>
<protein>
    <recommendedName>
        <fullName evidence="4">Phosphatidylglycerol lysyltransferase</fullName>
        <ecNumber evidence="3">2.3.2.3</ecNumber>
    </recommendedName>
    <alternativeName>
        <fullName evidence="12">Lysylphosphatidylglycerol synthase</fullName>
    </alternativeName>
</protein>
<reference evidence="16 17" key="1">
    <citation type="submission" date="2019-12" db="EMBL/GenBank/DDBJ databases">
        <title>Complete genome sequence of Algicella marina strain 9Alg 56(T) isolated from the red alga Tichocarpus crinitus.</title>
        <authorList>
            <person name="Kim S.-G."/>
            <person name="Nedashkovskaya O.I."/>
        </authorList>
    </citation>
    <scope>NUCLEOTIDE SEQUENCE [LARGE SCALE GENOMIC DNA]</scope>
    <source>
        <strain evidence="16 17">9Alg 56</strain>
    </source>
</reference>
<feature type="transmembrane region" description="Helical" evidence="14">
    <location>
        <begin position="68"/>
        <end position="87"/>
    </location>
</feature>
<dbReference type="Proteomes" id="UP000464495">
    <property type="component" value="Chromosome"/>
</dbReference>
<evidence type="ECO:0000313" key="16">
    <source>
        <dbReference type="EMBL" id="QHQ34840.1"/>
    </source>
</evidence>
<evidence type="ECO:0000259" key="15">
    <source>
        <dbReference type="PROSITE" id="PS51186"/>
    </source>
</evidence>
<keyword evidence="5" id="KW-1003">Cell membrane</keyword>
<evidence type="ECO:0000256" key="6">
    <source>
        <dbReference type="ARBA" id="ARBA00022679"/>
    </source>
</evidence>
<evidence type="ECO:0000256" key="5">
    <source>
        <dbReference type="ARBA" id="ARBA00022475"/>
    </source>
</evidence>
<dbReference type="PANTHER" id="PTHR34697:SF2">
    <property type="entry name" value="PHOSPHATIDYLGLYCEROL LYSYLTRANSFERASE"/>
    <property type="match status" value="1"/>
</dbReference>
<dbReference type="Pfam" id="PF03706">
    <property type="entry name" value="LPG_synthase_TM"/>
    <property type="match status" value="1"/>
</dbReference>
<evidence type="ECO:0000256" key="8">
    <source>
        <dbReference type="ARBA" id="ARBA00022989"/>
    </source>
</evidence>
<comment type="similarity">
    <text evidence="2">Belongs to the LPG synthase family.</text>
</comment>
<keyword evidence="9" id="KW-0443">Lipid metabolism</keyword>
<dbReference type="CDD" id="cd04301">
    <property type="entry name" value="NAT_SF"/>
    <property type="match status" value="1"/>
</dbReference>
<evidence type="ECO:0000256" key="1">
    <source>
        <dbReference type="ARBA" id="ARBA00004651"/>
    </source>
</evidence>
<dbReference type="GO" id="GO:0055091">
    <property type="term" value="P:phospholipid homeostasis"/>
    <property type="evidence" value="ECO:0007669"/>
    <property type="project" value="TreeGrafter"/>
</dbReference>
<feature type="transmembrane region" description="Helical" evidence="14">
    <location>
        <begin position="224"/>
        <end position="245"/>
    </location>
</feature>
<dbReference type="GO" id="GO:0050071">
    <property type="term" value="F:phosphatidylglycerol lysyltransferase activity"/>
    <property type="evidence" value="ECO:0007669"/>
    <property type="project" value="UniProtKB-EC"/>
</dbReference>
<evidence type="ECO:0000256" key="3">
    <source>
        <dbReference type="ARBA" id="ARBA00012014"/>
    </source>
</evidence>
<evidence type="ECO:0000256" key="9">
    <source>
        <dbReference type="ARBA" id="ARBA00023098"/>
    </source>
</evidence>
<keyword evidence="10 14" id="KW-0472">Membrane</keyword>
<proteinExistence type="inferred from homology"/>
<dbReference type="RefSeq" id="WP_161861406.1">
    <property type="nucleotide sequence ID" value="NZ_CP046620.1"/>
</dbReference>